<dbReference type="RefSeq" id="WP_263852162.1">
    <property type="nucleotide sequence ID" value="NZ_PVOB01000398.1"/>
</dbReference>
<dbReference type="EMBL" id="PVOB01000398">
    <property type="protein sequence ID" value="PRO88386.1"/>
    <property type="molecule type" value="Genomic_DNA"/>
</dbReference>
<sequence>RYVNGKKVEEHYAIIMTKVVPTKEKLASLPKLQQQVYDLVLRTTLAMFADPYEYEETTIVTQVGDANFKATGKVP</sequence>
<evidence type="ECO:0000259" key="1">
    <source>
        <dbReference type="PROSITE" id="PS52039"/>
    </source>
</evidence>
<feature type="non-terminal residue" evidence="2">
    <location>
        <position position="75"/>
    </location>
</feature>
<protein>
    <recommendedName>
        <fullName evidence="1">Topo IA-type catalytic domain-containing protein</fullName>
    </recommendedName>
</protein>
<dbReference type="Pfam" id="PF01131">
    <property type="entry name" value="Topoisom_bac"/>
    <property type="match status" value="1"/>
</dbReference>
<reference evidence="2 3" key="1">
    <citation type="submission" date="2018-03" db="EMBL/GenBank/DDBJ databases">
        <title>Draft Genome Sequences of six Lactobacillus pentosus Strains Isolated from Brines of Traditionally Fermented Spanish-Style Green Table Olives.</title>
        <authorList>
            <person name="Calero-Delgado B."/>
            <person name="Martin-Platero A.M."/>
            <person name="Perez-Pulido A.J."/>
            <person name="Benitez-Cabello A."/>
            <person name="Casimiro-Soriguer C.S."/>
            <person name="Martinez-Bueno M."/>
            <person name="Arroyo-Lopez F.N."/>
            <person name="Rodriguez-Gomez F."/>
            <person name="Bautista-Gallego J."/>
            <person name="Garrido-Fernandez A."/>
            <person name="Jimenez-Diaz R."/>
        </authorList>
    </citation>
    <scope>NUCLEOTIDE SEQUENCE [LARGE SCALE GENOMIC DNA]</scope>
    <source>
        <strain evidence="2 3">IG2</strain>
    </source>
</reference>
<gene>
    <name evidence="2" type="ORF">C6Y08_17860</name>
</gene>
<accession>A0ABX5CXC7</accession>
<dbReference type="SUPFAM" id="SSF56712">
    <property type="entry name" value="Prokaryotic type I DNA topoisomerase"/>
    <property type="match status" value="1"/>
</dbReference>
<proteinExistence type="predicted"/>
<dbReference type="InterPro" id="IPR013497">
    <property type="entry name" value="Topo_IA_cen"/>
</dbReference>
<dbReference type="InterPro" id="IPR013825">
    <property type="entry name" value="Topo_IA_cen_sub2"/>
</dbReference>
<dbReference type="InterPro" id="IPR023405">
    <property type="entry name" value="Topo_IA_core_domain"/>
</dbReference>
<comment type="caution">
    <text evidence="2">The sequence shown here is derived from an EMBL/GenBank/DDBJ whole genome shotgun (WGS) entry which is preliminary data.</text>
</comment>
<dbReference type="PROSITE" id="PS52039">
    <property type="entry name" value="TOPO_IA_2"/>
    <property type="match status" value="1"/>
</dbReference>
<feature type="domain" description="Topo IA-type catalytic" evidence="1">
    <location>
        <begin position="1"/>
        <end position="75"/>
    </location>
</feature>
<dbReference type="Gene3D" id="2.70.20.10">
    <property type="entry name" value="Topoisomerase I, domain 3"/>
    <property type="match status" value="1"/>
</dbReference>
<dbReference type="Proteomes" id="UP000238378">
    <property type="component" value="Unassembled WGS sequence"/>
</dbReference>
<dbReference type="Gene3D" id="1.10.290.10">
    <property type="entry name" value="Topoisomerase I, domain 4"/>
    <property type="match status" value="1"/>
</dbReference>
<evidence type="ECO:0000313" key="2">
    <source>
        <dbReference type="EMBL" id="PRO88386.1"/>
    </source>
</evidence>
<dbReference type="InterPro" id="IPR013826">
    <property type="entry name" value="Topo_IA_cen_sub3"/>
</dbReference>
<name>A0ABX5CXC7_LACPE</name>
<evidence type="ECO:0000313" key="3">
    <source>
        <dbReference type="Proteomes" id="UP000238378"/>
    </source>
</evidence>
<feature type="non-terminal residue" evidence="2">
    <location>
        <position position="1"/>
    </location>
</feature>
<organism evidence="2 3">
    <name type="scientific">Lactiplantibacillus pentosus</name>
    <name type="common">Lactobacillus pentosus</name>
    <dbReference type="NCBI Taxonomy" id="1589"/>
    <lineage>
        <taxon>Bacteria</taxon>
        <taxon>Bacillati</taxon>
        <taxon>Bacillota</taxon>
        <taxon>Bacilli</taxon>
        <taxon>Lactobacillales</taxon>
        <taxon>Lactobacillaceae</taxon>
        <taxon>Lactiplantibacillus</taxon>
    </lineage>
</organism>
<keyword evidence="3" id="KW-1185">Reference proteome</keyword>